<comment type="caution">
    <text evidence="1">The sequence shown here is derived from an EMBL/GenBank/DDBJ whole genome shotgun (WGS) entry which is preliminary data.</text>
</comment>
<sequence length="402" mass="44029">MGDPLRPNLLTKMRASLAGERDAVILEALRGAGRMAYDELLAAEKARDELAAAGVNLWDAPPAVGSQLVAAWNAFVLQTLGQQFLDADYSANPRTVGFVPAVTFDQVSTWFSAVEGWISRGRQARVNPDYDITAELALPAALPAWAEVEPCPPEHLAALLAAVPPVREHVDVALYSLERAGVPAGRQPAVNRLKQLAAEAAAAADYAVGLRSVRYNAVLHELVENNLKQALELWFHAGQLAAMPRLLDDYRPIRPSGRPDPATLPGGARFDPWCLTDRLTLKRWQKDRKAKQAIAELWQYDPDPAATLALKAQIDALVTAGDIAVFRTRDGSSCYYECPWSPLYEVRRPVRVAGRDLRVLQQFALRAAADEVAQGKPFQRGIVVGPFQTTDEVEYCDPDGLH</sequence>
<dbReference type="RefSeq" id="WP_261958760.1">
    <property type="nucleotide sequence ID" value="NZ_BAAAXA010000001.1"/>
</dbReference>
<reference evidence="1" key="2">
    <citation type="submission" date="2023-01" db="EMBL/GenBank/DDBJ databases">
        <authorList>
            <person name="Sun Q."/>
            <person name="Evtushenko L."/>
        </authorList>
    </citation>
    <scope>NUCLEOTIDE SEQUENCE</scope>
    <source>
        <strain evidence="1">VKM Ac-1321</strain>
    </source>
</reference>
<dbReference type="Proteomes" id="UP001143480">
    <property type="component" value="Unassembled WGS sequence"/>
</dbReference>
<evidence type="ECO:0000313" key="1">
    <source>
        <dbReference type="EMBL" id="GLL08505.1"/>
    </source>
</evidence>
<keyword evidence="2" id="KW-1185">Reference proteome</keyword>
<accession>A0A9W6KWJ8</accession>
<evidence type="ECO:0000313" key="2">
    <source>
        <dbReference type="Proteomes" id="UP001143480"/>
    </source>
</evidence>
<gene>
    <name evidence="1" type="ORF">GCM10017581_102720</name>
</gene>
<proteinExistence type="predicted"/>
<name>A0A9W6KWJ8_9ACTN</name>
<dbReference type="AlphaFoldDB" id="A0A9W6KWJ8"/>
<protein>
    <submittedName>
        <fullName evidence="1">Uncharacterized protein</fullName>
    </submittedName>
</protein>
<dbReference type="EMBL" id="BSFP01000153">
    <property type="protein sequence ID" value="GLL08505.1"/>
    <property type="molecule type" value="Genomic_DNA"/>
</dbReference>
<reference evidence="1" key="1">
    <citation type="journal article" date="2014" name="Int. J. Syst. Evol. Microbiol.">
        <title>Complete genome sequence of Corynebacterium casei LMG S-19264T (=DSM 44701T), isolated from a smear-ripened cheese.</title>
        <authorList>
            <consortium name="US DOE Joint Genome Institute (JGI-PGF)"/>
            <person name="Walter F."/>
            <person name="Albersmeier A."/>
            <person name="Kalinowski J."/>
            <person name="Ruckert C."/>
        </authorList>
    </citation>
    <scope>NUCLEOTIDE SEQUENCE</scope>
    <source>
        <strain evidence="1">VKM Ac-1321</strain>
    </source>
</reference>
<organism evidence="1 2">
    <name type="scientific">Dactylosporangium matsuzakiense</name>
    <dbReference type="NCBI Taxonomy" id="53360"/>
    <lineage>
        <taxon>Bacteria</taxon>
        <taxon>Bacillati</taxon>
        <taxon>Actinomycetota</taxon>
        <taxon>Actinomycetes</taxon>
        <taxon>Micromonosporales</taxon>
        <taxon>Micromonosporaceae</taxon>
        <taxon>Dactylosporangium</taxon>
    </lineage>
</organism>